<dbReference type="Gene3D" id="2.40.30.40">
    <property type="entry name" value="Peptidase M42, domain 2"/>
    <property type="match status" value="1"/>
</dbReference>
<keyword evidence="4 8" id="KW-0479">Metal-binding</keyword>
<reference evidence="9 10" key="1">
    <citation type="submission" date="2015-09" db="EMBL/GenBank/DDBJ databases">
        <authorList>
            <consortium name="Pathogen Informatics"/>
        </authorList>
    </citation>
    <scope>NUCLEOTIDE SEQUENCE [LARGE SCALE GENOMIC DNA]</scope>
    <source>
        <strain evidence="9 10">2789STDY5608850</strain>
    </source>
</reference>
<feature type="binding site" evidence="8">
    <location>
        <position position="63"/>
    </location>
    <ligand>
        <name>Zn(2+)</name>
        <dbReference type="ChEBI" id="CHEBI:29105"/>
        <label>1</label>
    </ligand>
</feature>
<evidence type="ECO:0000313" key="10">
    <source>
        <dbReference type="Proteomes" id="UP000095651"/>
    </source>
</evidence>
<evidence type="ECO:0000256" key="4">
    <source>
        <dbReference type="ARBA" id="ARBA00022723"/>
    </source>
</evidence>
<dbReference type="InterPro" id="IPR023367">
    <property type="entry name" value="Peptidase_M42_dom2"/>
</dbReference>
<dbReference type="PIRSF" id="PIRSF001123">
    <property type="entry name" value="PepA_GA"/>
    <property type="match status" value="1"/>
</dbReference>
<feature type="binding site" evidence="8">
    <location>
        <position position="313"/>
    </location>
    <ligand>
        <name>Zn(2+)</name>
        <dbReference type="ChEBI" id="CHEBI:29105"/>
        <label>2</label>
    </ligand>
</feature>
<sequence>MTDEVFLEELLGAVTVSGYEEEGQAVIRKYMEPLADEVRTDDIGDTVCVLGPDRDFRILMTAHLDEIGLMVTTVNERGRLQVIDRGGIVPATYPGHRVKVMTERGPVYGVVESYRDFFKKEGGLKTSDFLIDIGVDSKEEACELVEPGAPVVLDTGFCKAAGGRFLSRALDDRLGVFIIMEAFKKARKRGCACGVYSAATVGEETTKNGAYWTASRVKPDLAVVVDVTYTSDCIGMNAADSGEVTLGGGPVLCNSPIVSKRLNRMMRECASRIGVKVQMEAASRLSYTDADKIHFAGEGIPTVLVSIPLRYMHHPAEMADEKDVEGCIDLIAEFLVSWGISGRKTGFGEPDKE</sequence>
<evidence type="ECO:0000256" key="1">
    <source>
        <dbReference type="ARBA" id="ARBA00006272"/>
    </source>
</evidence>
<organism evidence="9 10">
    <name type="scientific">Hungatella hathewayi</name>
    <dbReference type="NCBI Taxonomy" id="154046"/>
    <lineage>
        <taxon>Bacteria</taxon>
        <taxon>Bacillati</taxon>
        <taxon>Bacillota</taxon>
        <taxon>Clostridia</taxon>
        <taxon>Lachnospirales</taxon>
        <taxon>Lachnospiraceae</taxon>
        <taxon>Hungatella</taxon>
    </lineage>
</organism>
<evidence type="ECO:0000256" key="2">
    <source>
        <dbReference type="ARBA" id="ARBA00022438"/>
    </source>
</evidence>
<dbReference type="SUPFAM" id="SSF53187">
    <property type="entry name" value="Zn-dependent exopeptidases"/>
    <property type="match status" value="1"/>
</dbReference>
<accession>A0A174EQ70</accession>
<dbReference type="GO" id="GO:0046872">
    <property type="term" value="F:metal ion binding"/>
    <property type="evidence" value="ECO:0007669"/>
    <property type="project" value="UniProtKB-UniRule"/>
</dbReference>
<dbReference type="PANTHER" id="PTHR32481:SF0">
    <property type="entry name" value="AMINOPEPTIDASE YPDE-RELATED"/>
    <property type="match status" value="1"/>
</dbReference>
<protein>
    <submittedName>
        <fullName evidence="9">Putative aminopeptidase CelM</fullName>
        <ecNumber evidence="9">3.4.11.-</ecNumber>
    </submittedName>
</protein>
<feature type="binding site" evidence="8">
    <location>
        <position position="171"/>
    </location>
    <ligand>
        <name>Zn(2+)</name>
        <dbReference type="ChEBI" id="CHEBI:29105"/>
        <label>2</label>
    </ligand>
</feature>
<evidence type="ECO:0000256" key="3">
    <source>
        <dbReference type="ARBA" id="ARBA00022670"/>
    </source>
</evidence>
<feature type="binding site" evidence="8">
    <location>
        <position position="171"/>
    </location>
    <ligand>
        <name>Zn(2+)</name>
        <dbReference type="ChEBI" id="CHEBI:29105"/>
        <label>1</label>
    </ligand>
</feature>
<evidence type="ECO:0000256" key="6">
    <source>
        <dbReference type="PIRNR" id="PIRNR001123"/>
    </source>
</evidence>
<comment type="cofactor">
    <cofactor evidence="8">
        <name>a divalent metal cation</name>
        <dbReference type="ChEBI" id="CHEBI:60240"/>
    </cofactor>
    <text evidence="8">Binds 2 divalent metal cations per subunit.</text>
</comment>
<feature type="binding site" evidence="8">
    <location>
        <position position="204"/>
    </location>
    <ligand>
        <name>Zn(2+)</name>
        <dbReference type="ChEBI" id="CHEBI:29105"/>
        <label>2</label>
    </ligand>
</feature>
<dbReference type="GO" id="GO:0006508">
    <property type="term" value="P:proteolysis"/>
    <property type="evidence" value="ECO:0007669"/>
    <property type="project" value="UniProtKB-KW"/>
</dbReference>
<gene>
    <name evidence="9" type="primary">celM</name>
    <name evidence="9" type="ORF">ERS852407_02642</name>
</gene>
<dbReference type="EMBL" id="CYZE01000006">
    <property type="protein sequence ID" value="CUO38629.1"/>
    <property type="molecule type" value="Genomic_DNA"/>
</dbReference>
<keyword evidence="2 9" id="KW-0031">Aminopeptidase</keyword>
<evidence type="ECO:0000256" key="5">
    <source>
        <dbReference type="ARBA" id="ARBA00022801"/>
    </source>
</evidence>
<dbReference type="AlphaFoldDB" id="A0A174EQ70"/>
<dbReference type="InterPro" id="IPR051464">
    <property type="entry name" value="Peptidase_M42_aminopept"/>
</dbReference>
<dbReference type="EC" id="3.4.11.-" evidence="9"/>
<dbReference type="Pfam" id="PF05343">
    <property type="entry name" value="Peptidase_M42"/>
    <property type="match status" value="1"/>
</dbReference>
<dbReference type="InterPro" id="IPR008007">
    <property type="entry name" value="Peptidase_M42"/>
</dbReference>
<dbReference type="RefSeq" id="WP_055655735.1">
    <property type="nucleotide sequence ID" value="NZ_CABIXC010000006.1"/>
</dbReference>
<dbReference type="SUPFAM" id="SSF101821">
    <property type="entry name" value="Aminopeptidase/glucanase lid domain"/>
    <property type="match status" value="1"/>
</dbReference>
<dbReference type="Proteomes" id="UP000095651">
    <property type="component" value="Unassembled WGS sequence"/>
</dbReference>
<feature type="active site" description="Proton acceptor" evidence="7">
    <location>
        <position position="203"/>
    </location>
</feature>
<feature type="binding site" evidence="8">
    <location>
        <position position="226"/>
    </location>
    <ligand>
        <name>Zn(2+)</name>
        <dbReference type="ChEBI" id="CHEBI:29105"/>
        <label>1</label>
    </ligand>
</feature>
<keyword evidence="5 9" id="KW-0378">Hydrolase</keyword>
<name>A0A174EQ70_9FIRM</name>
<comment type="similarity">
    <text evidence="1 6">Belongs to the peptidase M42 family.</text>
</comment>
<proteinExistence type="inferred from homology"/>
<evidence type="ECO:0000313" key="9">
    <source>
        <dbReference type="EMBL" id="CUO38629.1"/>
    </source>
</evidence>
<evidence type="ECO:0000256" key="7">
    <source>
        <dbReference type="PIRSR" id="PIRSR001123-1"/>
    </source>
</evidence>
<keyword evidence="3" id="KW-0645">Protease</keyword>
<dbReference type="PANTHER" id="PTHR32481">
    <property type="entry name" value="AMINOPEPTIDASE"/>
    <property type="match status" value="1"/>
</dbReference>
<dbReference type="Gene3D" id="3.40.630.10">
    <property type="entry name" value="Zn peptidases"/>
    <property type="match status" value="1"/>
</dbReference>
<evidence type="ECO:0000256" key="8">
    <source>
        <dbReference type="PIRSR" id="PIRSR001123-2"/>
    </source>
</evidence>
<dbReference type="GO" id="GO:0004177">
    <property type="term" value="F:aminopeptidase activity"/>
    <property type="evidence" value="ECO:0007669"/>
    <property type="project" value="UniProtKB-UniRule"/>
</dbReference>